<dbReference type="Proteomes" id="UP001589700">
    <property type="component" value="Unassembled WGS sequence"/>
</dbReference>
<evidence type="ECO:0000313" key="2">
    <source>
        <dbReference type="EMBL" id="MFB9258948.1"/>
    </source>
</evidence>
<dbReference type="InterPro" id="IPR013757">
    <property type="entry name" value="Topo_IIA_A_a_sf"/>
</dbReference>
<dbReference type="Gene3D" id="1.10.268.10">
    <property type="entry name" value="Topoisomerase, domain 3"/>
    <property type="match status" value="1"/>
</dbReference>
<gene>
    <name evidence="2" type="ORF">ACFFVD_03965</name>
</gene>
<feature type="region of interest" description="Disordered" evidence="1">
    <location>
        <begin position="123"/>
        <end position="150"/>
    </location>
</feature>
<evidence type="ECO:0000256" key="1">
    <source>
        <dbReference type="SAM" id="MobiDB-lite"/>
    </source>
</evidence>
<protein>
    <submittedName>
        <fullName evidence="2">DNA gyrase subunit A</fullName>
    </submittedName>
</protein>
<reference evidence="2 3" key="1">
    <citation type="submission" date="2024-09" db="EMBL/GenBank/DDBJ databases">
        <authorList>
            <person name="Sun Q."/>
            <person name="Mori K."/>
        </authorList>
    </citation>
    <scope>NUCLEOTIDE SEQUENCE [LARGE SCALE GENOMIC DNA]</scope>
    <source>
        <strain evidence="2 3">CCM 7659</strain>
    </source>
</reference>
<organism evidence="2 3">
    <name type="scientific">Dietzia aerolata</name>
    <dbReference type="NCBI Taxonomy" id="595984"/>
    <lineage>
        <taxon>Bacteria</taxon>
        <taxon>Bacillati</taxon>
        <taxon>Actinomycetota</taxon>
        <taxon>Actinomycetes</taxon>
        <taxon>Mycobacteriales</taxon>
        <taxon>Dietziaceae</taxon>
        <taxon>Dietzia</taxon>
    </lineage>
</organism>
<dbReference type="EMBL" id="JBHMDY010000002">
    <property type="protein sequence ID" value="MFB9258948.1"/>
    <property type="molecule type" value="Genomic_DNA"/>
</dbReference>
<sequence length="417" mass="43912">MGAIRADGGWFGPGDDLERAWDEAEAILLAVEDLDAVMDAIRDAESPVEARRTLKFEFGFTGRQAALLLTLPVMSFTRSERRRLDDARRARIDLLADVTGVLPVVADPAPGTASDTAYAPEFGSTSVAASDPDGTGAPAPAPSAEPVSAPAEQWEADFGATFDGILAGISSAMENTQDACTAHNSVAAEFPSTTDFPTDVESPAGTASQPQHSASRVRRSMSELDEASTVLDEQLGELCDALASLIGTRPAGLAWSDDPRSSSDPAGMLLDSCGVDDATGIRTLLWHLHRTGLDSVEGLFPFAEPLTAGQGFDAQSAQFEKAMAIGGLGSRPSSSVHWASRLWPIADRRGFGYAVVIGDDQDAGSVWAYGGDEPLHRMWDSVVDLLVEVYRSLTAGDPCDAAVGAVLDGRVAWTNLS</sequence>
<feature type="compositionally biased region" description="Polar residues" evidence="1">
    <location>
        <begin position="205"/>
        <end position="214"/>
    </location>
</feature>
<dbReference type="RefSeq" id="WP_182633161.1">
    <property type="nucleotide sequence ID" value="NZ_JAALDM010000235.1"/>
</dbReference>
<evidence type="ECO:0000313" key="3">
    <source>
        <dbReference type="Proteomes" id="UP001589700"/>
    </source>
</evidence>
<feature type="region of interest" description="Disordered" evidence="1">
    <location>
        <begin position="192"/>
        <end position="221"/>
    </location>
</feature>
<feature type="compositionally biased region" description="Low complexity" evidence="1">
    <location>
        <begin position="128"/>
        <end position="150"/>
    </location>
</feature>
<name>A0ABV5JPA5_9ACTN</name>
<keyword evidence="3" id="KW-1185">Reference proteome</keyword>
<proteinExistence type="predicted"/>
<comment type="caution">
    <text evidence="2">The sequence shown here is derived from an EMBL/GenBank/DDBJ whole genome shotgun (WGS) entry which is preliminary data.</text>
</comment>
<accession>A0ABV5JPA5</accession>